<evidence type="ECO:0000259" key="4">
    <source>
        <dbReference type="Pfam" id="PF10708"/>
    </source>
</evidence>
<keyword evidence="3" id="KW-0472">Membrane</keyword>
<feature type="compositionally biased region" description="Pro residues" evidence="2">
    <location>
        <begin position="118"/>
        <end position="129"/>
    </location>
</feature>
<dbReference type="InterPro" id="IPR018929">
    <property type="entry name" value="DUF2510"/>
</dbReference>
<dbReference type="InterPro" id="IPR029050">
    <property type="entry name" value="Immunoprotect_excell_Ig-like"/>
</dbReference>
<keyword evidence="3" id="KW-1133">Transmembrane helix</keyword>
<feature type="domain" description="DUF2510" evidence="4">
    <location>
        <begin position="8"/>
        <end position="40"/>
    </location>
</feature>
<feature type="transmembrane region" description="Helical" evidence="3">
    <location>
        <begin position="188"/>
        <end position="208"/>
    </location>
</feature>
<evidence type="ECO:0008006" key="8">
    <source>
        <dbReference type="Google" id="ProtNLM"/>
    </source>
</evidence>
<accession>A0A1G4WMR4</accession>
<protein>
    <recommendedName>
        <fullName evidence="8">DUF4352 domain-containing protein</fullName>
    </recommendedName>
</protein>
<sequence>MTTPPTPAGWYPDPDGTGGQRYWDGTAWTEHLTPAQAPPAPPVPAAPAEPSAPQEPTSWPSELPPWPDVEMPSWEQAASEQPTAVVNIPQPEQPAPEPSPSEPESDADTPEPAEEAPEPSPENPEPPTAFEPDTTVVRLPEPATTVVPTYTPASFYGEPAAAQFAEPAAAAPGPTAPAAGNGKLLKSYIGGVGVLLIALIAALVYALVIHKPEASRLSLPGATSTQTTSSSAETSTETSSPSATESAPAAPAAGSAVDGDVTFTQNGIDIGPTVVAPDNDQLTKTATGEFIVVHLTLTNTGQAPATFVADQQVLTADGQTYTPDTEATFYLGGTTTVVYPNEPVDVAIAFDVPPGSVPGSLQVHGDVSSAGAVLPLS</sequence>
<feature type="domain" description="DUF4352" evidence="5">
    <location>
        <begin position="258"/>
        <end position="371"/>
    </location>
</feature>
<proteinExistence type="predicted"/>
<feature type="compositionally biased region" description="Pro residues" evidence="2">
    <location>
        <begin position="91"/>
        <end position="101"/>
    </location>
</feature>
<feature type="compositionally biased region" description="Low complexity" evidence="2">
    <location>
        <begin position="222"/>
        <end position="256"/>
    </location>
</feature>
<evidence type="ECO:0000313" key="7">
    <source>
        <dbReference type="Proteomes" id="UP000199707"/>
    </source>
</evidence>
<feature type="compositionally biased region" description="Pro residues" evidence="2">
    <location>
        <begin position="36"/>
        <end position="47"/>
    </location>
</feature>
<dbReference type="AlphaFoldDB" id="A0A1G4WMR4"/>
<dbReference type="Gene3D" id="2.60.40.1240">
    <property type="match status" value="1"/>
</dbReference>
<dbReference type="STRING" id="1502745.SAMN02799620_03995"/>
<evidence type="ECO:0000256" key="3">
    <source>
        <dbReference type="SAM" id="Phobius"/>
    </source>
</evidence>
<evidence type="ECO:0000259" key="5">
    <source>
        <dbReference type="Pfam" id="PF11611"/>
    </source>
</evidence>
<name>A0A1G4WMR4_9MYCO</name>
<organism evidence="6 7">
    <name type="scientific">Mycolicibacterium fluoranthenivorans</name>
    <dbReference type="NCBI Taxonomy" id="258505"/>
    <lineage>
        <taxon>Bacteria</taxon>
        <taxon>Bacillati</taxon>
        <taxon>Actinomycetota</taxon>
        <taxon>Actinomycetes</taxon>
        <taxon>Mycobacteriales</taxon>
        <taxon>Mycobacteriaceae</taxon>
        <taxon>Mycolicibacterium</taxon>
    </lineage>
</organism>
<keyword evidence="1" id="KW-0732">Signal</keyword>
<dbReference type="RefSeq" id="WP_090360068.1">
    <property type="nucleotide sequence ID" value="NZ_FMUB01000008.1"/>
</dbReference>
<dbReference type="Pfam" id="PF11611">
    <property type="entry name" value="DUF4352"/>
    <property type="match status" value="1"/>
</dbReference>
<dbReference type="InterPro" id="IPR029051">
    <property type="entry name" value="DUF4352"/>
</dbReference>
<dbReference type="EMBL" id="FMUB01000008">
    <property type="protein sequence ID" value="SCX25930.1"/>
    <property type="molecule type" value="Genomic_DNA"/>
</dbReference>
<evidence type="ECO:0000256" key="1">
    <source>
        <dbReference type="ARBA" id="ARBA00022729"/>
    </source>
</evidence>
<evidence type="ECO:0000256" key="2">
    <source>
        <dbReference type="SAM" id="MobiDB-lite"/>
    </source>
</evidence>
<dbReference type="Proteomes" id="UP000199707">
    <property type="component" value="Unassembled WGS sequence"/>
</dbReference>
<reference evidence="7" key="1">
    <citation type="submission" date="2016-10" db="EMBL/GenBank/DDBJ databases">
        <authorList>
            <person name="Varghese N."/>
            <person name="Submissions S."/>
        </authorList>
    </citation>
    <scope>NUCLEOTIDE SEQUENCE [LARGE SCALE GENOMIC DNA]</scope>
    <source>
        <strain evidence="7">UNC267MFSha1.1M11</strain>
    </source>
</reference>
<feature type="region of interest" description="Disordered" evidence="2">
    <location>
        <begin position="1"/>
        <end position="133"/>
    </location>
</feature>
<dbReference type="Pfam" id="PF10708">
    <property type="entry name" value="DUF2510"/>
    <property type="match status" value="1"/>
</dbReference>
<evidence type="ECO:0000313" key="6">
    <source>
        <dbReference type="EMBL" id="SCX25930.1"/>
    </source>
</evidence>
<gene>
    <name evidence="6" type="ORF">SAMN02799620_03995</name>
</gene>
<feature type="region of interest" description="Disordered" evidence="2">
    <location>
        <begin position="218"/>
        <end position="258"/>
    </location>
</feature>
<keyword evidence="3" id="KW-0812">Transmembrane</keyword>
<feature type="compositionally biased region" description="Acidic residues" evidence="2">
    <location>
        <begin position="103"/>
        <end position="117"/>
    </location>
</feature>